<proteinExistence type="predicted"/>
<name>A0A0M3HUW8_ASCLU</name>
<reference evidence="2" key="1">
    <citation type="submission" date="2017-02" db="UniProtKB">
        <authorList>
            <consortium name="WormBaseParasite"/>
        </authorList>
    </citation>
    <scope>IDENTIFICATION</scope>
</reference>
<dbReference type="WBParaSite" id="ALUE_0000665101-mRNA-1">
    <property type="protein sequence ID" value="ALUE_0000665101-mRNA-1"/>
    <property type="gene ID" value="ALUE_0000665101"/>
</dbReference>
<protein>
    <submittedName>
        <fullName evidence="2">FAT domain-containing protein</fullName>
    </submittedName>
</protein>
<evidence type="ECO:0000313" key="2">
    <source>
        <dbReference type="WBParaSite" id="ALUE_0000665101-mRNA-1"/>
    </source>
</evidence>
<dbReference type="Proteomes" id="UP000036681">
    <property type="component" value="Unplaced"/>
</dbReference>
<evidence type="ECO:0000313" key="1">
    <source>
        <dbReference type="Proteomes" id="UP000036681"/>
    </source>
</evidence>
<sequence length="74" mass="8805">MNRNEEEDWKNQWLVVMWRRAAALRAQEAMKAFEFPILTLLHNALKIPPVHKAEQKFGIDIYQAYMSNKANYIL</sequence>
<accession>A0A0M3HUW8</accession>
<dbReference type="AlphaFoldDB" id="A0A0M3HUW8"/>
<organism evidence="1 2">
    <name type="scientific">Ascaris lumbricoides</name>
    <name type="common">Giant roundworm</name>
    <dbReference type="NCBI Taxonomy" id="6252"/>
    <lineage>
        <taxon>Eukaryota</taxon>
        <taxon>Metazoa</taxon>
        <taxon>Ecdysozoa</taxon>
        <taxon>Nematoda</taxon>
        <taxon>Chromadorea</taxon>
        <taxon>Rhabditida</taxon>
        <taxon>Spirurina</taxon>
        <taxon>Ascaridomorpha</taxon>
        <taxon>Ascaridoidea</taxon>
        <taxon>Ascarididae</taxon>
        <taxon>Ascaris</taxon>
    </lineage>
</organism>
<keyword evidence="1" id="KW-1185">Reference proteome</keyword>